<dbReference type="Proteomes" id="UP000314982">
    <property type="component" value="Unassembled WGS sequence"/>
</dbReference>
<dbReference type="SUPFAM" id="SSF57603">
    <property type="entry name" value="FnI-like domain"/>
    <property type="match status" value="2"/>
</dbReference>
<dbReference type="STRING" id="62062.ENSHHUP00000016649"/>
<organism evidence="1 2">
    <name type="scientific">Hucho hucho</name>
    <name type="common">huchen</name>
    <dbReference type="NCBI Taxonomy" id="62062"/>
    <lineage>
        <taxon>Eukaryota</taxon>
        <taxon>Metazoa</taxon>
        <taxon>Chordata</taxon>
        <taxon>Craniata</taxon>
        <taxon>Vertebrata</taxon>
        <taxon>Euteleostomi</taxon>
        <taxon>Actinopterygii</taxon>
        <taxon>Neopterygii</taxon>
        <taxon>Teleostei</taxon>
        <taxon>Protacanthopterygii</taxon>
        <taxon>Salmoniformes</taxon>
        <taxon>Salmonidae</taxon>
        <taxon>Salmoninae</taxon>
        <taxon>Hucho</taxon>
    </lineage>
</organism>
<accession>A0A4W5KZB2</accession>
<dbReference type="Ensembl" id="ENSHHUT00000017253.1">
    <property type="protein sequence ID" value="ENSHHUP00000016649.1"/>
    <property type="gene ID" value="ENSHHUG00000010392.1"/>
</dbReference>
<evidence type="ECO:0000313" key="2">
    <source>
        <dbReference type="Proteomes" id="UP000314982"/>
    </source>
</evidence>
<dbReference type="Pfam" id="PF23334">
    <property type="entry name" value="VWC2L_2nd"/>
    <property type="match status" value="1"/>
</dbReference>
<proteinExistence type="predicted"/>
<protein>
    <submittedName>
        <fullName evidence="1">Uncharacterized protein</fullName>
    </submittedName>
</protein>
<reference evidence="1" key="3">
    <citation type="submission" date="2025-09" db="UniProtKB">
        <authorList>
            <consortium name="Ensembl"/>
        </authorList>
    </citation>
    <scope>IDENTIFICATION</scope>
</reference>
<name>A0A4W5KZB2_9TELE</name>
<evidence type="ECO:0000313" key="1">
    <source>
        <dbReference type="Ensembl" id="ENSHHUP00000016649.1"/>
    </source>
</evidence>
<sequence length="101" mass="11290">QKNGCTRCVCDRGQSRCHTHTCPPRTCEKGQTKVKRAGRCCDECVAAKGSCLYELTVRYHGDMWNGTDCEFCTCERGQVLCQRAQCARVECPTVDQTPHGK</sequence>
<dbReference type="Gene3D" id="2.10.70.10">
    <property type="entry name" value="Complement Module, domain 1"/>
    <property type="match status" value="1"/>
</dbReference>
<dbReference type="AlphaFoldDB" id="A0A4W5KZB2"/>
<reference evidence="2" key="1">
    <citation type="submission" date="2018-06" db="EMBL/GenBank/DDBJ databases">
        <title>Genome assembly of Danube salmon.</title>
        <authorList>
            <person name="Macqueen D.J."/>
            <person name="Gundappa M.K."/>
        </authorList>
    </citation>
    <scope>NUCLEOTIDE SEQUENCE [LARGE SCALE GENOMIC DNA]</scope>
</reference>
<keyword evidence="2" id="KW-1185">Reference proteome</keyword>
<reference evidence="1" key="2">
    <citation type="submission" date="2025-08" db="UniProtKB">
        <authorList>
            <consortium name="Ensembl"/>
        </authorList>
    </citation>
    <scope>IDENTIFICATION</scope>
</reference>
<dbReference type="Gene3D" id="6.20.200.20">
    <property type="match status" value="1"/>
</dbReference>